<organism evidence="6 7">
    <name type="scientific">Muricoccus roseus</name>
    <dbReference type="NCBI Taxonomy" id="198092"/>
    <lineage>
        <taxon>Bacteria</taxon>
        <taxon>Pseudomonadati</taxon>
        <taxon>Pseudomonadota</taxon>
        <taxon>Alphaproteobacteria</taxon>
        <taxon>Acetobacterales</taxon>
        <taxon>Roseomonadaceae</taxon>
        <taxon>Muricoccus</taxon>
    </lineage>
</organism>
<evidence type="ECO:0000256" key="3">
    <source>
        <dbReference type="ARBA" id="ARBA00022729"/>
    </source>
</evidence>
<feature type="chain" id="PRO_5012545286" evidence="4">
    <location>
        <begin position="29"/>
        <end position="345"/>
    </location>
</feature>
<reference evidence="6 7" key="1">
    <citation type="submission" date="2016-11" db="EMBL/GenBank/DDBJ databases">
        <authorList>
            <person name="Jaros S."/>
            <person name="Januszkiewicz K."/>
            <person name="Wedrychowicz H."/>
        </authorList>
    </citation>
    <scope>NUCLEOTIDE SEQUENCE [LARGE SCALE GENOMIC DNA]</scope>
    <source>
        <strain evidence="6 7">DSM 14916</strain>
    </source>
</reference>
<comment type="similarity">
    <text evidence="1">Belongs to the bacterial solute-binding protein 3 family.</text>
</comment>
<feature type="domain" description="Solute-binding protein family 3/N-terminal" evidence="5">
    <location>
        <begin position="43"/>
        <end position="271"/>
    </location>
</feature>
<evidence type="ECO:0000256" key="2">
    <source>
        <dbReference type="ARBA" id="ARBA00022448"/>
    </source>
</evidence>
<dbReference type="CDD" id="cd13692">
    <property type="entry name" value="PBP2_BztA"/>
    <property type="match status" value="1"/>
</dbReference>
<accession>A0A1M6Q8U9</accession>
<feature type="signal peptide" evidence="4">
    <location>
        <begin position="1"/>
        <end position="28"/>
    </location>
</feature>
<dbReference type="PANTHER" id="PTHR30085:SF7">
    <property type="entry name" value="AMINO-ACID ABC TRANSPORTER-BINDING PROTEIN YHDW-RELATED"/>
    <property type="match status" value="1"/>
</dbReference>
<name>A0A1M6Q8U9_9PROT</name>
<dbReference type="EMBL" id="FQZF01000034">
    <property type="protein sequence ID" value="SHK16560.1"/>
    <property type="molecule type" value="Genomic_DNA"/>
</dbReference>
<dbReference type="PANTHER" id="PTHR30085">
    <property type="entry name" value="AMINO ACID ABC TRANSPORTER PERMEASE"/>
    <property type="match status" value="1"/>
</dbReference>
<dbReference type="GO" id="GO:0006865">
    <property type="term" value="P:amino acid transport"/>
    <property type="evidence" value="ECO:0007669"/>
    <property type="project" value="TreeGrafter"/>
</dbReference>
<dbReference type="SUPFAM" id="SSF53850">
    <property type="entry name" value="Periplasmic binding protein-like II"/>
    <property type="match status" value="1"/>
</dbReference>
<evidence type="ECO:0000256" key="4">
    <source>
        <dbReference type="SAM" id="SignalP"/>
    </source>
</evidence>
<keyword evidence="3 4" id="KW-0732">Signal</keyword>
<protein>
    <submittedName>
        <fullName evidence="6">General L-amino acid transport system substrate-binding protein</fullName>
    </submittedName>
</protein>
<proteinExistence type="inferred from homology"/>
<sequence>MMTGMRAALGRVALGVVALCGMAGVAGAQGSADTIGAIRARGALLCGVAGVTAGFSLPDSQGVMRGLDADGCRIVAAAILGDANKVRFINTTATNRFTALQSGEVDMLVRNTTWTLGREAALGLEFASINFYDGTGFMVKAASGVTSVRGLDGATVCVQPGSTTELSLTDYFRVHAMRFTPLVIENLEELRAAFINGRCDAFTTDASSLAAFRYTQGENASQYVLLPEIVSKEPLGSVVRKGDWKFFDIVRWAHFAQLTAEELGITSQNIETFRGNTNPEVQRFMGATGDLGRSLGVSPDWAVQIVRQVGNFGEMWERNITPLGVQRGINNLWTRGGLQYAPPMR</sequence>
<dbReference type="STRING" id="198092.SAMN02745194_04332"/>
<evidence type="ECO:0000259" key="5">
    <source>
        <dbReference type="SMART" id="SM00062"/>
    </source>
</evidence>
<gene>
    <name evidence="6" type="ORF">SAMN02745194_04332</name>
</gene>
<keyword evidence="7" id="KW-1185">Reference proteome</keyword>
<keyword evidence="2" id="KW-0813">Transport</keyword>
<dbReference type="Proteomes" id="UP000184387">
    <property type="component" value="Unassembled WGS sequence"/>
</dbReference>
<dbReference type="Gene3D" id="3.40.190.10">
    <property type="entry name" value="Periplasmic binding protein-like II"/>
    <property type="match status" value="2"/>
</dbReference>
<dbReference type="InterPro" id="IPR051455">
    <property type="entry name" value="Bact_solute-bind_prot3"/>
</dbReference>
<evidence type="ECO:0000313" key="6">
    <source>
        <dbReference type="EMBL" id="SHK16560.1"/>
    </source>
</evidence>
<evidence type="ECO:0000313" key="7">
    <source>
        <dbReference type="Proteomes" id="UP000184387"/>
    </source>
</evidence>
<dbReference type="AlphaFoldDB" id="A0A1M6Q8U9"/>
<dbReference type="InterPro" id="IPR001638">
    <property type="entry name" value="Solute-binding_3/MltF_N"/>
</dbReference>
<evidence type="ECO:0000256" key="1">
    <source>
        <dbReference type="ARBA" id="ARBA00010333"/>
    </source>
</evidence>
<dbReference type="SMART" id="SM00062">
    <property type="entry name" value="PBPb"/>
    <property type="match status" value="1"/>
</dbReference>
<dbReference type="Pfam" id="PF00497">
    <property type="entry name" value="SBP_bac_3"/>
    <property type="match status" value="1"/>
</dbReference>